<keyword evidence="1" id="KW-0472">Membrane</keyword>
<name>A0A8J7CHY1_9RHOB</name>
<dbReference type="GO" id="GO:0010468">
    <property type="term" value="P:regulation of gene expression"/>
    <property type="evidence" value="ECO:0007669"/>
    <property type="project" value="InterPro"/>
</dbReference>
<proteinExistence type="predicted"/>
<comment type="caution">
    <text evidence="2">The sequence shown here is derived from an EMBL/GenBank/DDBJ whole genome shotgun (WGS) entry which is preliminary data.</text>
</comment>
<reference evidence="2" key="1">
    <citation type="submission" date="2020-09" db="EMBL/GenBank/DDBJ databases">
        <title>A novel bacterium of genus Mangrovicoccus, isolated from South China Sea.</title>
        <authorList>
            <person name="Huang H."/>
            <person name="Mo K."/>
            <person name="Hu Y."/>
        </authorList>
    </citation>
    <scope>NUCLEOTIDE SEQUENCE</scope>
    <source>
        <strain evidence="2">HB182678</strain>
    </source>
</reference>
<feature type="transmembrane region" description="Helical" evidence="1">
    <location>
        <begin position="328"/>
        <end position="348"/>
    </location>
</feature>
<keyword evidence="1" id="KW-1133">Transmembrane helix</keyword>
<gene>
    <name evidence="2" type="ORF">ICN82_11695</name>
</gene>
<dbReference type="RefSeq" id="WP_193182922.1">
    <property type="nucleotide sequence ID" value="NZ_JACVXA010000034.1"/>
</dbReference>
<dbReference type="AlphaFoldDB" id="A0A8J7CHY1"/>
<keyword evidence="3" id="KW-1185">Reference proteome</keyword>
<dbReference type="Pfam" id="PF05145">
    <property type="entry name" value="AbrB"/>
    <property type="match status" value="1"/>
</dbReference>
<sequence length="363" mass="36432">MPNRTDPAIGRPAAWALLGVLSVAAAAALELVRLPAALLLGPMAAAIFVAAARPAPAGRPLSLPRAAFEIAQAAVGVSVGSQLPASVLDTLRADWAVFGLGVVSVIAASSWLGYLLARRQVLPGTTAVWGASPGAAQAMVFLAGAHGADMRLVAVMQYLRVGMVAGGASLVAMLAHAGGDAPAPPPWFPPPDAGLAAACAVMAAAILAARLTRMAAGSFLLALLFGAVAANAGPVAPAMPHWLMALAYGAAGWAVGLRFTRAILAHAARALPRLALSVLLLMGLCGLMAAALVAFAGVDPLTAYLATSPGGADTVAIIAASSNVDLPFVMAMQTLRFVMVLLSGPWIARQVARRLPGAPQAPG</sequence>
<dbReference type="GO" id="GO:0016020">
    <property type="term" value="C:membrane"/>
    <property type="evidence" value="ECO:0007669"/>
    <property type="project" value="InterPro"/>
</dbReference>
<feature type="transmembrane region" description="Helical" evidence="1">
    <location>
        <begin position="193"/>
        <end position="212"/>
    </location>
</feature>
<evidence type="ECO:0000313" key="3">
    <source>
        <dbReference type="Proteomes" id="UP000609121"/>
    </source>
</evidence>
<evidence type="ECO:0000313" key="2">
    <source>
        <dbReference type="EMBL" id="MBE3638865.1"/>
    </source>
</evidence>
<organism evidence="2 3">
    <name type="scientific">Mangrovicoccus algicola</name>
    <dbReference type="NCBI Taxonomy" id="2771008"/>
    <lineage>
        <taxon>Bacteria</taxon>
        <taxon>Pseudomonadati</taxon>
        <taxon>Pseudomonadota</taxon>
        <taxon>Alphaproteobacteria</taxon>
        <taxon>Rhodobacterales</taxon>
        <taxon>Paracoccaceae</taxon>
        <taxon>Mangrovicoccus</taxon>
    </lineage>
</organism>
<feature type="transmembrane region" description="Helical" evidence="1">
    <location>
        <begin position="219"/>
        <end position="236"/>
    </location>
</feature>
<dbReference type="InterPro" id="IPR017516">
    <property type="entry name" value="AbrB_dup"/>
</dbReference>
<feature type="transmembrane region" description="Helical" evidence="1">
    <location>
        <begin position="276"/>
        <end position="298"/>
    </location>
</feature>
<feature type="transmembrane region" description="Helical" evidence="1">
    <location>
        <begin position="242"/>
        <end position="264"/>
    </location>
</feature>
<dbReference type="PIRSF" id="PIRSF038991">
    <property type="entry name" value="Protein_AbrB"/>
    <property type="match status" value="1"/>
</dbReference>
<keyword evidence="1" id="KW-0812">Transmembrane</keyword>
<dbReference type="NCBIfam" id="TIGR03082">
    <property type="entry name" value="Gneg_AbrB_dup"/>
    <property type="match status" value="2"/>
</dbReference>
<dbReference type="PANTHER" id="PTHR38457:SF1">
    <property type="entry name" value="REGULATOR ABRB-RELATED"/>
    <property type="match status" value="1"/>
</dbReference>
<protein>
    <submittedName>
        <fullName evidence="2">AbrB family transcriptional regulator</fullName>
    </submittedName>
</protein>
<dbReference type="Proteomes" id="UP000609121">
    <property type="component" value="Unassembled WGS sequence"/>
</dbReference>
<evidence type="ECO:0000256" key="1">
    <source>
        <dbReference type="SAM" id="Phobius"/>
    </source>
</evidence>
<dbReference type="EMBL" id="JACVXA010000034">
    <property type="protein sequence ID" value="MBE3638865.1"/>
    <property type="molecule type" value="Genomic_DNA"/>
</dbReference>
<dbReference type="InterPro" id="IPR007820">
    <property type="entry name" value="AbrB_fam"/>
</dbReference>
<feature type="transmembrane region" description="Helical" evidence="1">
    <location>
        <begin position="158"/>
        <end position="178"/>
    </location>
</feature>
<feature type="transmembrane region" description="Helical" evidence="1">
    <location>
        <begin position="95"/>
        <end position="117"/>
    </location>
</feature>
<accession>A0A8J7CHY1</accession>
<dbReference type="PANTHER" id="PTHR38457">
    <property type="entry name" value="REGULATOR ABRB-RELATED"/>
    <property type="match status" value="1"/>
</dbReference>